<dbReference type="EMBL" id="ML977368">
    <property type="protein sequence ID" value="KAF2105954.1"/>
    <property type="molecule type" value="Genomic_DNA"/>
</dbReference>
<gene>
    <name evidence="1" type="ORF">BDV96DRAFT_607743</name>
</gene>
<proteinExistence type="predicted"/>
<organism evidence="1 2">
    <name type="scientific">Lophiotrema nucula</name>
    <dbReference type="NCBI Taxonomy" id="690887"/>
    <lineage>
        <taxon>Eukaryota</taxon>
        <taxon>Fungi</taxon>
        <taxon>Dikarya</taxon>
        <taxon>Ascomycota</taxon>
        <taxon>Pezizomycotina</taxon>
        <taxon>Dothideomycetes</taxon>
        <taxon>Pleosporomycetidae</taxon>
        <taxon>Pleosporales</taxon>
        <taxon>Lophiotremataceae</taxon>
        <taxon>Lophiotrema</taxon>
    </lineage>
</organism>
<dbReference type="AlphaFoldDB" id="A0A6A5YGW9"/>
<accession>A0A6A5YGW9</accession>
<evidence type="ECO:0000313" key="1">
    <source>
        <dbReference type="EMBL" id="KAF2105954.1"/>
    </source>
</evidence>
<name>A0A6A5YGW9_9PLEO</name>
<dbReference type="Proteomes" id="UP000799770">
    <property type="component" value="Unassembled WGS sequence"/>
</dbReference>
<sequence>MCFIRHTRYFCGHISPIHTATYDRRTLTRPTNLRSWQDWSPEMSEMPSHPDTDVMPDQDCLRRGTRCPGLLEKLPDYGDVVVERVCEECAKLEQASDKARKGFEVELEREDEQEMERAMREEMAVLEDLEKEIDKKDFLKTAGKEAQDGERKNF</sequence>
<keyword evidence="2" id="KW-1185">Reference proteome</keyword>
<reference evidence="1" key="1">
    <citation type="journal article" date="2020" name="Stud. Mycol.">
        <title>101 Dothideomycetes genomes: a test case for predicting lifestyles and emergence of pathogens.</title>
        <authorList>
            <person name="Haridas S."/>
            <person name="Albert R."/>
            <person name="Binder M."/>
            <person name="Bloem J."/>
            <person name="Labutti K."/>
            <person name="Salamov A."/>
            <person name="Andreopoulos B."/>
            <person name="Baker S."/>
            <person name="Barry K."/>
            <person name="Bills G."/>
            <person name="Bluhm B."/>
            <person name="Cannon C."/>
            <person name="Castanera R."/>
            <person name="Culley D."/>
            <person name="Daum C."/>
            <person name="Ezra D."/>
            <person name="Gonzalez J."/>
            <person name="Henrissat B."/>
            <person name="Kuo A."/>
            <person name="Liang C."/>
            <person name="Lipzen A."/>
            <person name="Lutzoni F."/>
            <person name="Magnuson J."/>
            <person name="Mondo S."/>
            <person name="Nolan M."/>
            <person name="Ohm R."/>
            <person name="Pangilinan J."/>
            <person name="Park H.-J."/>
            <person name="Ramirez L."/>
            <person name="Alfaro M."/>
            <person name="Sun H."/>
            <person name="Tritt A."/>
            <person name="Yoshinaga Y."/>
            <person name="Zwiers L.-H."/>
            <person name="Turgeon B."/>
            <person name="Goodwin S."/>
            <person name="Spatafora J."/>
            <person name="Crous P."/>
            <person name="Grigoriev I."/>
        </authorList>
    </citation>
    <scope>NUCLEOTIDE SEQUENCE</scope>
    <source>
        <strain evidence="1">CBS 627.86</strain>
    </source>
</reference>
<protein>
    <submittedName>
        <fullName evidence="1">Uncharacterized protein</fullName>
    </submittedName>
</protein>
<dbReference type="OrthoDB" id="10528620at2759"/>
<evidence type="ECO:0000313" key="2">
    <source>
        <dbReference type="Proteomes" id="UP000799770"/>
    </source>
</evidence>